<sequence>MNFIITKQKIDNINIFNIIDKQTNLNSILVKKNNLYFNLYILNYLTVNLGKNNLFLSLILNNKFKSFYILFIKLIKNLLETNTIYTKELYIEGIGYFFKKDPIKKQILILNIGKTHNIKIKLPKYINFKIINNGTYLILTGTNKELINLIASKIKSIKPPEIYKGKGIYFSYEKINKKLINKSKKS</sequence>
<dbReference type="PANTHER" id="PTHR11655">
    <property type="entry name" value="60S/50S RIBOSOMAL PROTEIN L6/L9"/>
    <property type="match status" value="1"/>
</dbReference>
<evidence type="ECO:0000256" key="1">
    <source>
        <dbReference type="ARBA" id="ARBA00009356"/>
    </source>
</evidence>
<proteinExistence type="inferred from homology"/>
<evidence type="ECO:0000259" key="5">
    <source>
        <dbReference type="Pfam" id="PF00347"/>
    </source>
</evidence>
<evidence type="ECO:0000313" key="6">
    <source>
        <dbReference type="EMBL" id="QEM01568.1"/>
    </source>
</evidence>
<dbReference type="PANTHER" id="PTHR11655:SF14">
    <property type="entry name" value="LARGE RIBOSOMAL SUBUNIT PROTEIN UL6M"/>
    <property type="match status" value="1"/>
</dbReference>
<evidence type="ECO:0000256" key="3">
    <source>
        <dbReference type="ARBA" id="ARBA00023274"/>
    </source>
</evidence>
<name>A0A5C1H8Z7_9APIC</name>
<dbReference type="GO" id="GO:0019843">
    <property type="term" value="F:rRNA binding"/>
    <property type="evidence" value="ECO:0007669"/>
    <property type="project" value="InterPro"/>
</dbReference>
<dbReference type="InterPro" id="IPR002358">
    <property type="entry name" value="Ribosomal_uL6_CS"/>
</dbReference>
<dbReference type="InterPro" id="IPR000702">
    <property type="entry name" value="Ribosomal_uL6-like"/>
</dbReference>
<dbReference type="PRINTS" id="PR00059">
    <property type="entry name" value="RIBOSOMALL6"/>
</dbReference>
<dbReference type="Pfam" id="PF00347">
    <property type="entry name" value="Ribosomal_L6"/>
    <property type="match status" value="1"/>
</dbReference>
<dbReference type="GO" id="GO:0005840">
    <property type="term" value="C:ribosome"/>
    <property type="evidence" value="ECO:0007669"/>
    <property type="project" value="UniProtKB-KW"/>
</dbReference>
<dbReference type="PIRSF" id="PIRSF002162">
    <property type="entry name" value="Ribosomal_L6"/>
    <property type="match status" value="1"/>
</dbReference>
<accession>A0A5C1H8Z7</accession>
<gene>
    <name evidence="6" type="primary">rpl6</name>
</gene>
<dbReference type="InterPro" id="IPR036789">
    <property type="entry name" value="Ribosomal_uL6-like_a/b-dom_sf"/>
</dbReference>
<dbReference type="PROSITE" id="PS00525">
    <property type="entry name" value="RIBOSOMAL_L6_1"/>
    <property type="match status" value="1"/>
</dbReference>
<keyword evidence="2 4" id="KW-0689">Ribosomal protein</keyword>
<dbReference type="GO" id="GO:0002181">
    <property type="term" value="P:cytoplasmic translation"/>
    <property type="evidence" value="ECO:0007669"/>
    <property type="project" value="TreeGrafter"/>
</dbReference>
<dbReference type="Gene3D" id="3.90.930.12">
    <property type="entry name" value="Ribosomal protein L6, alpha-beta domain"/>
    <property type="match status" value="1"/>
</dbReference>
<organism evidence="6">
    <name type="scientific">Nephromyces sp. ex Molgula occidentalis</name>
    <dbReference type="NCBI Taxonomy" id="2544991"/>
    <lineage>
        <taxon>Eukaryota</taxon>
        <taxon>Sar</taxon>
        <taxon>Alveolata</taxon>
        <taxon>Apicomplexa</taxon>
        <taxon>Aconoidasida</taxon>
        <taxon>Nephromycida</taxon>
        <taxon>Nephromyces</taxon>
    </lineage>
</organism>
<evidence type="ECO:0000256" key="2">
    <source>
        <dbReference type="ARBA" id="ARBA00022980"/>
    </source>
</evidence>
<dbReference type="GO" id="GO:1990904">
    <property type="term" value="C:ribonucleoprotein complex"/>
    <property type="evidence" value="ECO:0007669"/>
    <property type="project" value="UniProtKB-KW"/>
</dbReference>
<protein>
    <submittedName>
        <fullName evidence="6">50S ribosomal protein L6</fullName>
    </submittedName>
</protein>
<dbReference type="GO" id="GO:0003735">
    <property type="term" value="F:structural constituent of ribosome"/>
    <property type="evidence" value="ECO:0007669"/>
    <property type="project" value="InterPro"/>
</dbReference>
<dbReference type="InterPro" id="IPR020040">
    <property type="entry name" value="Ribosomal_uL6_a/b-dom"/>
</dbReference>
<dbReference type="InterPro" id="IPR019906">
    <property type="entry name" value="Ribosomal_uL6_bac-type"/>
</dbReference>
<dbReference type="EMBL" id="MK573199">
    <property type="protein sequence ID" value="QEM01568.1"/>
    <property type="molecule type" value="Genomic_DNA"/>
</dbReference>
<feature type="domain" description="Large ribosomal subunit protein uL6 alpha-beta" evidence="5">
    <location>
        <begin position="104"/>
        <end position="168"/>
    </location>
</feature>
<dbReference type="AlphaFoldDB" id="A0A5C1H8Z7"/>
<comment type="similarity">
    <text evidence="1 4">Belongs to the universal ribosomal protein uL6 family.</text>
</comment>
<reference evidence="6" key="1">
    <citation type="journal article" date="2019" name="Genome Biol. Evol.">
        <title>Nephromyces represents a diverse and novel lineage of the Apicomplexa that has retained apicoplasts.</title>
        <authorList>
            <person name="Munoz-Gomez S.A."/>
            <person name="Durnin K."/>
            <person name="Eme L."/>
            <person name="Paight C."/>
            <person name="Lane C.E."/>
            <person name="Saffo M.B."/>
            <person name="Slamovits C.H."/>
        </authorList>
    </citation>
    <scope>NUCLEOTIDE SEQUENCE</scope>
    <source>
        <strain evidence="6">439</strain>
    </source>
</reference>
<keyword evidence="3 4" id="KW-0687">Ribonucleoprotein</keyword>
<evidence type="ECO:0000256" key="4">
    <source>
        <dbReference type="RuleBase" id="RU003869"/>
    </source>
</evidence>
<dbReference type="SUPFAM" id="SSF56053">
    <property type="entry name" value="Ribosomal protein L6"/>
    <property type="match status" value="1"/>
</dbReference>